<keyword evidence="1" id="KW-0479">Metal-binding</keyword>
<dbReference type="CDD" id="cd16650">
    <property type="entry name" value="SP-RING_PIAS-like"/>
    <property type="match status" value="1"/>
</dbReference>
<dbReference type="FunCoup" id="A0A7J7CC28">
    <property type="interactions" value="888"/>
</dbReference>
<evidence type="ECO:0000256" key="1">
    <source>
        <dbReference type="ARBA" id="ARBA00022723"/>
    </source>
</evidence>
<dbReference type="OrthoDB" id="10263264at2759"/>
<gene>
    <name evidence="7" type="ORF">HS088_TW18G00104</name>
</gene>
<evidence type="ECO:0000259" key="6">
    <source>
        <dbReference type="PROSITE" id="PS51044"/>
    </source>
</evidence>
<dbReference type="Pfam" id="PF02891">
    <property type="entry name" value="zf-MIZ"/>
    <property type="match status" value="1"/>
</dbReference>
<sequence>MAAISPELVAVMARWQQKTVSLMNSSRVAAVAERLVWLLHSARKNSTKEIQNLCLSLARGIDYALANNEIPDKAQELPRLLKQICQLKNDLSVVAGVMVLMISVKNACKIGWFSEMESQELLTLVNEIGSSFCSIKDVQTGPSDFHSIISMIMGRFYPLMKIGQVLASLEVKPGYEAYAVDFNIPKTISHSPEEKIRLLVAQTDNSETFACTISPQKVNFLLNGKGVERRSGISVDTGPQIPTNVTGMLQYGANLLQAVGQFNGNFIVVLAFMSISSLPEAPVLEDYVQSETPMTDSENDIIEGPSRISLKCPISFRRVAIPVKGYRCKHLQCFDFSNYVIINSRRPSWRCPHCNQPVCYTELRIDQNMVKVLREVGEEVTDIIISADGSWKAVLERDDNEDVAHDTELHLNEKAELQESTPGPIFLDLTEDDDKVDTLGSYENEDRKVVPADLRNPSVCTNFTTQPDVNDMNISSQNATAQIEDEFWSGVYLSNLSVPSYVSSGAEIRISTSESTSADFLMSPVLTDAISPAFNQRAERHVNINPTTSALQSQFSAPTNLQLQQAQFVNSTTLQSEYGRSAAIPSNQNEYGRSASVPRNITRTPVAVQALPALSQTNAPQQRARSGYSAQSLASQASLPVAPSANNYRLISDGAPSLLHQHTAAQNVSLQDCTFIPGQSVQQNAGIQASNPFPCAYRRSTEFQNPHLQQALNPRSQSPFLRPVTSYPINQDGARASTAEQWGSIGGTLRPVSRADGLVDLPSEQNWRPVGRMRGSLSGQAYSAALSQYLNLPTQSAQVGMLPNLSLPSSSVPAHFQAFFANRSVPPSLQNQNSSRTGAAGTSGVSGYPPAHSMWMN</sequence>
<proteinExistence type="predicted"/>
<dbReference type="PANTHER" id="PTHR10782:SF4">
    <property type="entry name" value="TONALLI, ISOFORM E"/>
    <property type="match status" value="1"/>
</dbReference>
<comment type="caution">
    <text evidence="7">The sequence shown here is derived from an EMBL/GenBank/DDBJ whole genome shotgun (WGS) entry which is preliminary data.</text>
</comment>
<reference evidence="7 8" key="1">
    <citation type="journal article" date="2020" name="Nat. Commun.">
        <title>Genome of Tripterygium wilfordii and identification of cytochrome P450 involved in triptolide biosynthesis.</title>
        <authorList>
            <person name="Tu L."/>
            <person name="Su P."/>
            <person name="Zhang Z."/>
            <person name="Gao L."/>
            <person name="Wang J."/>
            <person name="Hu T."/>
            <person name="Zhou J."/>
            <person name="Zhang Y."/>
            <person name="Zhao Y."/>
            <person name="Liu Y."/>
            <person name="Song Y."/>
            <person name="Tong Y."/>
            <person name="Lu Y."/>
            <person name="Yang J."/>
            <person name="Xu C."/>
            <person name="Jia M."/>
            <person name="Peters R.J."/>
            <person name="Huang L."/>
            <person name="Gao W."/>
        </authorList>
    </citation>
    <scope>NUCLEOTIDE SEQUENCE [LARGE SCALE GENOMIC DNA]</scope>
    <source>
        <strain evidence="8">cv. XIE 37</strain>
        <tissue evidence="7">Leaf</tissue>
    </source>
</reference>
<keyword evidence="3" id="KW-0862">Zinc</keyword>
<accession>A0A7J7CC28</accession>
<dbReference type="EMBL" id="JAAARO010000018">
    <property type="protein sequence ID" value="KAF5731427.1"/>
    <property type="molecule type" value="Genomic_DNA"/>
</dbReference>
<dbReference type="Gene3D" id="3.30.40.10">
    <property type="entry name" value="Zinc/RING finger domain, C3HC4 (zinc finger)"/>
    <property type="match status" value="1"/>
</dbReference>
<evidence type="ECO:0000256" key="2">
    <source>
        <dbReference type="ARBA" id="ARBA00022771"/>
    </source>
</evidence>
<keyword evidence="2 4" id="KW-0863">Zinc-finger</keyword>
<dbReference type="InterPro" id="IPR013083">
    <property type="entry name" value="Znf_RING/FYVE/PHD"/>
</dbReference>
<name>A0A7J7CC28_TRIWF</name>
<keyword evidence="8" id="KW-1185">Reference proteome</keyword>
<dbReference type="GO" id="GO:0061665">
    <property type="term" value="F:SUMO ligase activity"/>
    <property type="evidence" value="ECO:0007669"/>
    <property type="project" value="TreeGrafter"/>
</dbReference>
<evidence type="ECO:0000313" key="8">
    <source>
        <dbReference type="Proteomes" id="UP000593562"/>
    </source>
</evidence>
<evidence type="ECO:0000256" key="3">
    <source>
        <dbReference type="ARBA" id="ARBA00022833"/>
    </source>
</evidence>
<dbReference type="Proteomes" id="UP000593562">
    <property type="component" value="Unassembled WGS sequence"/>
</dbReference>
<feature type="region of interest" description="Disordered" evidence="5">
    <location>
        <begin position="827"/>
        <end position="857"/>
    </location>
</feature>
<dbReference type="InParanoid" id="A0A7J7CC28"/>
<dbReference type="InterPro" id="IPR004181">
    <property type="entry name" value="Znf_MIZ"/>
</dbReference>
<protein>
    <submittedName>
        <fullName evidence="7">Putative RING/U-box superfamily protein</fullName>
    </submittedName>
</protein>
<feature type="compositionally biased region" description="Polar residues" evidence="5">
    <location>
        <begin position="827"/>
        <end position="837"/>
    </location>
</feature>
<dbReference type="PANTHER" id="PTHR10782">
    <property type="entry name" value="ZINC FINGER MIZ DOMAIN-CONTAINING PROTEIN"/>
    <property type="match status" value="1"/>
</dbReference>
<feature type="domain" description="SP-RING-type" evidence="6">
    <location>
        <begin position="297"/>
        <end position="378"/>
    </location>
</feature>
<dbReference type="GO" id="GO:0008270">
    <property type="term" value="F:zinc ion binding"/>
    <property type="evidence" value="ECO:0007669"/>
    <property type="project" value="UniProtKB-KW"/>
</dbReference>
<dbReference type="GO" id="GO:0016925">
    <property type="term" value="P:protein sumoylation"/>
    <property type="evidence" value="ECO:0007669"/>
    <property type="project" value="UniProtKB-ARBA"/>
</dbReference>
<dbReference type="AlphaFoldDB" id="A0A7J7CC28"/>
<evidence type="ECO:0000256" key="4">
    <source>
        <dbReference type="PROSITE-ProRule" id="PRU00452"/>
    </source>
</evidence>
<evidence type="ECO:0000313" key="7">
    <source>
        <dbReference type="EMBL" id="KAF5731427.1"/>
    </source>
</evidence>
<dbReference type="PROSITE" id="PS51044">
    <property type="entry name" value="ZF_SP_RING"/>
    <property type="match status" value="1"/>
</dbReference>
<dbReference type="GO" id="GO:0000785">
    <property type="term" value="C:chromatin"/>
    <property type="evidence" value="ECO:0007669"/>
    <property type="project" value="TreeGrafter"/>
</dbReference>
<organism evidence="7 8">
    <name type="scientific">Tripterygium wilfordii</name>
    <name type="common">Thunder God vine</name>
    <dbReference type="NCBI Taxonomy" id="458696"/>
    <lineage>
        <taxon>Eukaryota</taxon>
        <taxon>Viridiplantae</taxon>
        <taxon>Streptophyta</taxon>
        <taxon>Embryophyta</taxon>
        <taxon>Tracheophyta</taxon>
        <taxon>Spermatophyta</taxon>
        <taxon>Magnoliopsida</taxon>
        <taxon>eudicotyledons</taxon>
        <taxon>Gunneridae</taxon>
        <taxon>Pentapetalae</taxon>
        <taxon>rosids</taxon>
        <taxon>fabids</taxon>
        <taxon>Celastrales</taxon>
        <taxon>Celastraceae</taxon>
        <taxon>Tripterygium</taxon>
    </lineage>
</organism>
<evidence type="ECO:0000256" key="5">
    <source>
        <dbReference type="SAM" id="MobiDB-lite"/>
    </source>
</evidence>